<proteinExistence type="predicted"/>
<feature type="transmembrane region" description="Helical" evidence="2">
    <location>
        <begin position="271"/>
        <end position="288"/>
    </location>
</feature>
<keyword evidence="2" id="KW-1133">Transmembrane helix</keyword>
<organism evidence="4 5">
    <name type="scientific">Coccomyxa subellipsoidea</name>
    <dbReference type="NCBI Taxonomy" id="248742"/>
    <lineage>
        <taxon>Eukaryota</taxon>
        <taxon>Viridiplantae</taxon>
        <taxon>Chlorophyta</taxon>
        <taxon>core chlorophytes</taxon>
        <taxon>Trebouxiophyceae</taxon>
        <taxon>Trebouxiophyceae incertae sedis</taxon>
        <taxon>Coccomyxaceae</taxon>
        <taxon>Coccomyxa</taxon>
    </lineage>
</organism>
<feature type="domain" description="UBC core" evidence="3">
    <location>
        <begin position="11"/>
        <end position="166"/>
    </location>
</feature>
<evidence type="ECO:0000256" key="2">
    <source>
        <dbReference type="SAM" id="Phobius"/>
    </source>
</evidence>
<protein>
    <recommendedName>
        <fullName evidence="3">UBC core domain-containing protein</fullName>
    </recommendedName>
</protein>
<dbReference type="PANTHER" id="PTHR24067">
    <property type="entry name" value="UBIQUITIN-CONJUGATING ENZYME E2"/>
    <property type="match status" value="1"/>
</dbReference>
<keyword evidence="2" id="KW-0812">Transmembrane</keyword>
<gene>
    <name evidence="4" type="ORF">WJX75_002982</name>
</gene>
<comment type="caution">
    <text evidence="4">The sequence shown here is derived from an EMBL/GenBank/DDBJ whole genome shotgun (WGS) entry which is preliminary data.</text>
</comment>
<dbReference type="InterPro" id="IPR050113">
    <property type="entry name" value="Ub_conjugating_enzyme"/>
</dbReference>
<dbReference type="PROSITE" id="PS50127">
    <property type="entry name" value="UBC_2"/>
    <property type="match status" value="1"/>
</dbReference>
<reference evidence="4 5" key="1">
    <citation type="journal article" date="2024" name="Nat. Commun.">
        <title>Phylogenomics reveals the evolutionary origins of lichenization in chlorophyte algae.</title>
        <authorList>
            <person name="Puginier C."/>
            <person name="Libourel C."/>
            <person name="Otte J."/>
            <person name="Skaloud P."/>
            <person name="Haon M."/>
            <person name="Grisel S."/>
            <person name="Petersen M."/>
            <person name="Berrin J.G."/>
            <person name="Delaux P.M."/>
            <person name="Dal Grande F."/>
            <person name="Keller J."/>
        </authorList>
    </citation>
    <scope>NUCLEOTIDE SEQUENCE [LARGE SCALE GENOMIC DNA]</scope>
    <source>
        <strain evidence="4 5">SAG 216-7</strain>
    </source>
</reference>
<dbReference type="InterPro" id="IPR016135">
    <property type="entry name" value="UBQ-conjugating_enzyme/RWD"/>
</dbReference>
<dbReference type="EMBL" id="JALJOT010000006">
    <property type="protein sequence ID" value="KAK9909484.1"/>
    <property type="molecule type" value="Genomic_DNA"/>
</dbReference>
<keyword evidence="2" id="KW-0472">Membrane</keyword>
<accession>A0ABR2YR53</accession>
<evidence type="ECO:0000313" key="5">
    <source>
        <dbReference type="Proteomes" id="UP001491310"/>
    </source>
</evidence>
<name>A0ABR2YR53_9CHLO</name>
<keyword evidence="5" id="KW-1185">Reference proteome</keyword>
<dbReference type="SUPFAM" id="SSF54495">
    <property type="entry name" value="UBC-like"/>
    <property type="match status" value="1"/>
</dbReference>
<dbReference type="Pfam" id="PF00179">
    <property type="entry name" value="UQ_con"/>
    <property type="match status" value="1"/>
</dbReference>
<evidence type="ECO:0000313" key="4">
    <source>
        <dbReference type="EMBL" id="KAK9909484.1"/>
    </source>
</evidence>
<evidence type="ECO:0000259" key="3">
    <source>
        <dbReference type="PROSITE" id="PS50127"/>
    </source>
</evidence>
<dbReference type="InterPro" id="IPR000608">
    <property type="entry name" value="UBC"/>
</dbReference>
<evidence type="ECO:0000256" key="1">
    <source>
        <dbReference type="SAM" id="MobiDB-lite"/>
    </source>
</evidence>
<feature type="region of interest" description="Disordered" evidence="1">
    <location>
        <begin position="204"/>
        <end position="230"/>
    </location>
</feature>
<dbReference type="Proteomes" id="UP001491310">
    <property type="component" value="Unassembled WGS sequence"/>
</dbReference>
<sequence length="308" mass="33076">MQEGKYNLRNPAVKRILQEIKELQRDPSNDFMAAALEDNIFEWHFAVRGPPDTEFQGGIFHGRILLPPEYPFKPPSFLMLSPTGRFETHTKICLSISSHHPEHWQPSWSVRTALTALIAFFPTPGNGAIGSLDYTKEERASMAVKSREQPPQFGNAERQAVTNEVHAAMLEAEEAQAPVQQGKASEAVLDQPVDAKPVDMPAEAAAPQLPDSPAANDQATESSVCADAASAPTEAVPAAAPAPDQATPAAPACAQPAATLEGAPQSWEDRGLTVVAVVLVVLIAAILFRRILVIAGADVTSLMPTLRR</sequence>
<dbReference type="Gene3D" id="3.10.110.10">
    <property type="entry name" value="Ubiquitin Conjugating Enzyme"/>
    <property type="match status" value="1"/>
</dbReference>
<dbReference type="CDD" id="cd23799">
    <property type="entry name" value="UBCc_UBE2J"/>
    <property type="match status" value="1"/>
</dbReference>
<dbReference type="SMART" id="SM00212">
    <property type="entry name" value="UBCc"/>
    <property type="match status" value="1"/>
</dbReference>